<dbReference type="Pfam" id="PF13408">
    <property type="entry name" value="Zn_ribbon_recom"/>
    <property type="match status" value="1"/>
</dbReference>
<dbReference type="Pfam" id="PF00239">
    <property type="entry name" value="Resolvase"/>
    <property type="match status" value="1"/>
</dbReference>
<dbReference type="EMBL" id="CP020953">
    <property type="protein sequence ID" value="AWI06702.1"/>
    <property type="molecule type" value="Genomic_DNA"/>
</dbReference>
<dbReference type="InterPro" id="IPR006119">
    <property type="entry name" value="Resolv_N"/>
</dbReference>
<dbReference type="SUPFAM" id="SSF53041">
    <property type="entry name" value="Resolvase-like"/>
    <property type="match status" value="1"/>
</dbReference>
<dbReference type="InterPro" id="IPR038109">
    <property type="entry name" value="DNA_bind_recomb_sf"/>
</dbReference>
<gene>
    <name evidence="4" type="ORF">B9W14_20120</name>
</gene>
<evidence type="ECO:0000259" key="2">
    <source>
        <dbReference type="PROSITE" id="PS51736"/>
    </source>
</evidence>
<dbReference type="PANTHER" id="PTHR30461:SF23">
    <property type="entry name" value="DNA RECOMBINASE-RELATED"/>
    <property type="match status" value="1"/>
</dbReference>
<evidence type="ECO:0000313" key="4">
    <source>
        <dbReference type="EMBL" id="AWI06702.1"/>
    </source>
</evidence>
<dbReference type="Pfam" id="PF07508">
    <property type="entry name" value="Recombinase"/>
    <property type="match status" value="1"/>
</dbReference>
<evidence type="ECO:0000313" key="5">
    <source>
        <dbReference type="Proteomes" id="UP000244910"/>
    </source>
</evidence>
<dbReference type="InterPro" id="IPR011109">
    <property type="entry name" value="DNA_bind_recombinase_dom"/>
</dbReference>
<sequence length="530" mass="61721">MYMKPIKAYGYIRISRDEDNKKESIESQRRIVQSYADERGIKLIDIFADNNVSGYIFERPELSKLQKLIDAGEVDVLIAKDLSRIGRNNALTILFVKYLARNNVRLLLKNDNYDSDDGDDTMIGIKTWINEMYITDLSKKIKSSLKQKQKDGIVIVPHYGYMKDPNNKNKTIIDDEVADVVRLIFKLYIEGYGCKKIAQYLNEHKIDTPIMHKIKKFGYKGKPTWDRKELWYETSIRRILHNDAYIGTLRCGVTKLTEMKGDKINVPENEQIIHENFLPKIISKEDFDLVSTLSKSRYDNNIRAKNEKIHKYAGILKCGDCGKGFVARRHTNHDGTKKITYVCASFHRYGSQLCSGHRIFEDDLDELVSNEILDLIDDAKINLQVIDDAIKEKQDHKKDYDKQIEFLKRNIYNKREELKSYLRQQAKGIITEDIFEELAAEVNSDIEKYQLQLKSLESSKEYKEKERDKIIKTIDVLRDIVLRRKFTNSDMTMLLDKITITNSGAMGKYGNPKLDLEITWNGDFSFQNIP</sequence>
<dbReference type="PANTHER" id="PTHR30461">
    <property type="entry name" value="DNA-INVERTASE FROM LAMBDOID PROPHAGE"/>
    <property type="match status" value="1"/>
</dbReference>
<reference evidence="5" key="1">
    <citation type="submission" date="2017-04" db="EMBL/GenBank/DDBJ databases">
        <authorList>
            <person name="Song Y."/>
            <person name="Cho B.-K."/>
        </authorList>
    </citation>
    <scope>NUCLEOTIDE SEQUENCE [LARGE SCALE GENOMIC DNA]</scope>
    <source>
        <strain evidence="5">SL1</strain>
    </source>
</reference>
<proteinExistence type="predicted"/>
<dbReference type="Gene3D" id="3.40.50.1390">
    <property type="entry name" value="Resolvase, N-terminal catalytic domain"/>
    <property type="match status" value="1"/>
</dbReference>
<dbReference type="KEGG" id="cdrk:B9W14_20120"/>
<dbReference type="Gene3D" id="3.90.1750.20">
    <property type="entry name" value="Putative Large Serine Recombinase, Chain B, Domain 2"/>
    <property type="match status" value="1"/>
</dbReference>
<feature type="domain" description="Recombinase" evidence="3">
    <location>
        <begin position="158"/>
        <end position="300"/>
    </location>
</feature>
<evidence type="ECO:0000259" key="3">
    <source>
        <dbReference type="PROSITE" id="PS51737"/>
    </source>
</evidence>
<dbReference type="GO" id="GO:0000150">
    <property type="term" value="F:DNA strand exchange activity"/>
    <property type="evidence" value="ECO:0007669"/>
    <property type="project" value="InterPro"/>
</dbReference>
<dbReference type="SMART" id="SM00857">
    <property type="entry name" value="Resolvase"/>
    <property type="match status" value="1"/>
</dbReference>
<dbReference type="Proteomes" id="UP000244910">
    <property type="component" value="Chromosome"/>
</dbReference>
<dbReference type="OrthoDB" id="9804620at2"/>
<dbReference type="PROSITE" id="PS51737">
    <property type="entry name" value="RECOMBINASE_DNA_BIND"/>
    <property type="match status" value="1"/>
</dbReference>
<dbReference type="InterPro" id="IPR050639">
    <property type="entry name" value="SSR_resolvase"/>
</dbReference>
<dbReference type="InterPro" id="IPR036162">
    <property type="entry name" value="Resolvase-like_N_sf"/>
</dbReference>
<accession>A0A2U8DXC5</accession>
<dbReference type="AlphaFoldDB" id="A0A2U8DXC5"/>
<dbReference type="PROSITE" id="PS51736">
    <property type="entry name" value="RECOMBINASES_3"/>
    <property type="match status" value="1"/>
</dbReference>
<organism evidence="4 5">
    <name type="scientific">Clostridium drakei</name>
    <dbReference type="NCBI Taxonomy" id="332101"/>
    <lineage>
        <taxon>Bacteria</taxon>
        <taxon>Bacillati</taxon>
        <taxon>Bacillota</taxon>
        <taxon>Clostridia</taxon>
        <taxon>Eubacteriales</taxon>
        <taxon>Clostridiaceae</taxon>
        <taxon>Clostridium</taxon>
    </lineage>
</organism>
<protein>
    <recommendedName>
        <fullName evidence="6">Recombinase</fullName>
    </recommendedName>
</protein>
<feature type="domain" description="Resolvase/invertase-type recombinase catalytic" evidence="2">
    <location>
        <begin position="7"/>
        <end position="152"/>
    </location>
</feature>
<evidence type="ECO:0008006" key="6">
    <source>
        <dbReference type="Google" id="ProtNLM"/>
    </source>
</evidence>
<keyword evidence="1" id="KW-0175">Coiled coil</keyword>
<dbReference type="InterPro" id="IPR025827">
    <property type="entry name" value="Zn_ribbon_recom_dom"/>
</dbReference>
<evidence type="ECO:0000256" key="1">
    <source>
        <dbReference type="SAM" id="Coils"/>
    </source>
</evidence>
<name>A0A2U8DXC5_9CLOT</name>
<dbReference type="GO" id="GO:0003677">
    <property type="term" value="F:DNA binding"/>
    <property type="evidence" value="ECO:0007669"/>
    <property type="project" value="InterPro"/>
</dbReference>
<keyword evidence="5" id="KW-1185">Reference proteome</keyword>
<feature type="coiled-coil region" evidence="1">
    <location>
        <begin position="390"/>
        <end position="466"/>
    </location>
</feature>